<evidence type="ECO:0000313" key="2">
    <source>
        <dbReference type="EMBL" id="SER31315.1"/>
    </source>
</evidence>
<dbReference type="STRING" id="478744.SAMN05444359_13410"/>
<evidence type="ECO:0000256" key="1">
    <source>
        <dbReference type="SAM" id="SignalP"/>
    </source>
</evidence>
<name>A0A1H9N6P2_9BACT</name>
<dbReference type="EMBL" id="FOFB01000034">
    <property type="protein sequence ID" value="SER31315.1"/>
    <property type="molecule type" value="Genomic_DNA"/>
</dbReference>
<feature type="signal peptide" evidence="1">
    <location>
        <begin position="1"/>
        <end position="21"/>
    </location>
</feature>
<feature type="chain" id="PRO_5011594264" description="Outer membrane protein beta-barrel domain-containing protein" evidence="1">
    <location>
        <begin position="22"/>
        <end position="204"/>
    </location>
</feature>
<accession>A0A1H9N6P2</accession>
<reference evidence="3" key="1">
    <citation type="submission" date="2016-10" db="EMBL/GenBank/DDBJ databases">
        <authorList>
            <person name="Varghese N."/>
            <person name="Submissions S."/>
        </authorList>
    </citation>
    <scope>NUCLEOTIDE SEQUENCE [LARGE SCALE GENOMIC DNA]</scope>
    <source>
        <strain evidence="3">DSM 24740</strain>
    </source>
</reference>
<evidence type="ECO:0000313" key="3">
    <source>
        <dbReference type="Proteomes" id="UP000199021"/>
    </source>
</evidence>
<gene>
    <name evidence="2" type="ORF">SAMN05444359_13410</name>
</gene>
<sequence>MLKKFVFALLLLFTCSVVTFAQTTEREAEEDLDYYSDKSPANFDDGRLGSQIWWGTGAQLGFNSNNFESFFQIGLSPIVGYKINQVLSVGPRGSFAYNSYRQTRTGGDFKASFVTWSAGAFARAKVFGQFFAHGEYSLLNEVEGFNGDDAIRATRAVPFLGGGISQGGGPGQAGFEILILFRLTAADRIGDSPFQFRSGLNFNF</sequence>
<evidence type="ECO:0008006" key="4">
    <source>
        <dbReference type="Google" id="ProtNLM"/>
    </source>
</evidence>
<protein>
    <recommendedName>
        <fullName evidence="4">Outer membrane protein beta-barrel domain-containing protein</fullName>
    </recommendedName>
</protein>
<dbReference type="AlphaFoldDB" id="A0A1H9N6P2"/>
<organism evidence="2 3">
    <name type="scientific">Neolewinella agarilytica</name>
    <dbReference type="NCBI Taxonomy" id="478744"/>
    <lineage>
        <taxon>Bacteria</taxon>
        <taxon>Pseudomonadati</taxon>
        <taxon>Bacteroidota</taxon>
        <taxon>Saprospiria</taxon>
        <taxon>Saprospirales</taxon>
        <taxon>Lewinellaceae</taxon>
        <taxon>Neolewinella</taxon>
    </lineage>
</organism>
<dbReference type="RefSeq" id="WP_090172784.1">
    <property type="nucleotide sequence ID" value="NZ_FOFB01000034.1"/>
</dbReference>
<proteinExistence type="predicted"/>
<dbReference type="InParanoid" id="A0A1H9N6P2"/>
<keyword evidence="1" id="KW-0732">Signal</keyword>
<keyword evidence="3" id="KW-1185">Reference proteome</keyword>
<dbReference type="OrthoDB" id="1493340at2"/>
<dbReference type="Proteomes" id="UP000199021">
    <property type="component" value="Unassembled WGS sequence"/>
</dbReference>